<dbReference type="InterPro" id="IPR004634">
    <property type="entry name" value="Pept_S49_pIV"/>
</dbReference>
<comment type="similarity">
    <text evidence="2">Belongs to the peptidase S49 family.</text>
</comment>
<protein>
    <submittedName>
        <fullName evidence="10">Protease 4</fullName>
    </submittedName>
</protein>
<evidence type="ECO:0000313" key="10">
    <source>
        <dbReference type="EMBL" id="AHG82237.1"/>
    </source>
</evidence>
<evidence type="ECO:0000256" key="3">
    <source>
        <dbReference type="ARBA" id="ARBA00022670"/>
    </source>
</evidence>
<dbReference type="NCBIfam" id="TIGR00705">
    <property type="entry name" value="SppA_67K"/>
    <property type="match status" value="1"/>
</dbReference>
<dbReference type="AlphaFoldDB" id="A0A4V7IB91"/>
<proteinExistence type="inferred from homology"/>
<dbReference type="KEGG" id="btre:F542_15210"/>
<feature type="transmembrane region" description="Helical" evidence="8">
    <location>
        <begin position="21"/>
        <end position="39"/>
    </location>
</feature>
<dbReference type="InterPro" id="IPR047272">
    <property type="entry name" value="S49_SppA_C"/>
</dbReference>
<keyword evidence="8" id="KW-1133">Transmembrane helix</keyword>
<evidence type="ECO:0000256" key="5">
    <source>
        <dbReference type="ARBA" id="ARBA00022825"/>
    </source>
</evidence>
<dbReference type="GO" id="GO:0008236">
    <property type="term" value="F:serine-type peptidase activity"/>
    <property type="evidence" value="ECO:0007669"/>
    <property type="project" value="UniProtKB-KW"/>
</dbReference>
<gene>
    <name evidence="10" type="ORF">F542_15210</name>
</gene>
<evidence type="ECO:0000256" key="7">
    <source>
        <dbReference type="PIRSR" id="PIRSR001217-1"/>
    </source>
</evidence>
<feature type="active site" description="Proton donor/acceptor" evidence="7">
    <location>
        <position position="207"/>
    </location>
</feature>
<organism evidence="10 11">
    <name type="scientific">Bibersteinia trehalosi USDA-ARS-USMARC-188</name>
    <dbReference type="NCBI Taxonomy" id="1263829"/>
    <lineage>
        <taxon>Bacteria</taxon>
        <taxon>Pseudomonadati</taxon>
        <taxon>Pseudomonadota</taxon>
        <taxon>Gammaproteobacteria</taxon>
        <taxon>Pasteurellales</taxon>
        <taxon>Pasteurellaceae</taxon>
        <taxon>Bibersteinia</taxon>
    </lineage>
</organism>
<dbReference type="InterPro" id="IPR002142">
    <property type="entry name" value="Peptidase_S49"/>
</dbReference>
<keyword evidence="8" id="KW-0812">Transmembrane</keyword>
<dbReference type="PIRSF" id="PIRSF001217">
    <property type="entry name" value="Protease_4_SppA"/>
    <property type="match status" value="1"/>
</dbReference>
<name>A0A4V7IB91_BIBTR</name>
<dbReference type="InterPro" id="IPR004635">
    <property type="entry name" value="Pept_S49_SppA"/>
</dbReference>
<dbReference type="PANTHER" id="PTHR33209:SF1">
    <property type="entry name" value="PEPTIDASE S49 DOMAIN-CONTAINING PROTEIN"/>
    <property type="match status" value="1"/>
</dbReference>
<comment type="subcellular location">
    <subcellularLocation>
        <location evidence="1">Membrane</location>
    </subcellularLocation>
</comment>
<evidence type="ECO:0000259" key="9">
    <source>
        <dbReference type="Pfam" id="PF01343"/>
    </source>
</evidence>
<evidence type="ECO:0000256" key="2">
    <source>
        <dbReference type="ARBA" id="ARBA00008683"/>
    </source>
</evidence>
<dbReference type="CDD" id="cd07023">
    <property type="entry name" value="S49_Sppa_N_C"/>
    <property type="match status" value="1"/>
</dbReference>
<feature type="domain" description="Peptidase S49" evidence="9">
    <location>
        <begin position="394"/>
        <end position="542"/>
    </location>
</feature>
<accession>A0A4V7IB91</accession>
<keyword evidence="6 8" id="KW-0472">Membrane</keyword>
<feature type="active site" description="Nucleophile" evidence="7">
    <location>
        <position position="410"/>
    </location>
</feature>
<dbReference type="Pfam" id="PF01343">
    <property type="entry name" value="Peptidase_S49"/>
    <property type="match status" value="2"/>
</dbReference>
<dbReference type="SUPFAM" id="SSF52096">
    <property type="entry name" value="ClpP/crotonase"/>
    <property type="match status" value="2"/>
</dbReference>
<keyword evidence="3 10" id="KW-0645">Protease</keyword>
<dbReference type="InterPro" id="IPR029045">
    <property type="entry name" value="ClpP/crotonase-like_dom_sf"/>
</dbReference>
<feature type="domain" description="Peptidase S49" evidence="9">
    <location>
        <begin position="139"/>
        <end position="286"/>
    </location>
</feature>
<evidence type="ECO:0000256" key="1">
    <source>
        <dbReference type="ARBA" id="ARBA00004370"/>
    </source>
</evidence>
<evidence type="ECO:0000256" key="8">
    <source>
        <dbReference type="SAM" id="Phobius"/>
    </source>
</evidence>
<evidence type="ECO:0000256" key="6">
    <source>
        <dbReference type="ARBA" id="ARBA00023136"/>
    </source>
</evidence>
<reference evidence="10 11" key="1">
    <citation type="journal article" date="2014" name="Genome Announc.">
        <title>Complete Closed Genome Sequences of Three Bibersteinia trehalosi Nasopharyngeal Isolates from Cattle with Shipping Fever.</title>
        <authorList>
            <person name="Harhay G.P."/>
            <person name="McVey D.S."/>
            <person name="Koren S."/>
            <person name="Phillippy A.M."/>
            <person name="Bono J."/>
            <person name="Harhay D.M."/>
            <person name="Clawson M.L."/>
            <person name="Heaton M.P."/>
            <person name="Chitko-McKown C.G."/>
            <person name="Korlach J."/>
            <person name="Smith T.P."/>
        </authorList>
    </citation>
    <scope>NUCLEOTIDE SEQUENCE [LARGE SCALE GENOMIC DNA]</scope>
    <source>
        <strain evidence="10 11">USDA-ARS-USMARC-188</strain>
    </source>
</reference>
<dbReference type="Proteomes" id="UP000019091">
    <property type="component" value="Chromosome"/>
</dbReference>
<dbReference type="Gene3D" id="6.20.330.10">
    <property type="match status" value="1"/>
</dbReference>
<sequence length="623" mass="69136">MIIKIFKGLYRAFCCVREFTVSLFFILFVLAFFAFTSLLSSDSSKSKNADPAFQSGALTLNFDGYLADNHDEFADFRRFLQSEIGNGSEPLKISTFDVVQAIRKAAKDSRIKGIVLDLKNFSGGDIASLTYVGNVLQEFKQSGKSVIAVGDLFSQKQYYLASFADNIYLNKSGMVELQGLSYSNLYFKSLLEKIEAVPYVFRVGTYKSAVEPFLRDNMSSEAKANAQLWLSKLWQNMRDNIAKNREINAENVVLAPEKLLQQYRALKGDDAEFALKQGWITQSLSSREIKQKLIETFGKHPKRGYQHIEYLDYAAELPDRFNLKSQEKIAVVNVEGEIVWGKGDENSAGSDEIVQLLHQARADESVQGVILRVNSPGGSAVASELIRQATEDLQHAGKPVVVSMGGMAASGGYWISATADKIIAAPTTLTGSIGIFGLSVNLEKTAKKVGVSEDGIATSPLARQSALKPLDKTHVEMIQISIENGYDRFLALVAKGRKMSKAEVDKVAQGQVWLGETALTHGLVDQLGDFDDAYDVLKSLINAKRKAQNLAERDSFTVQWFIEQKEDFFSQLMRDFKMKAKLDLSMLLDSPLAGKIKQQSNLLNKFNDPKQSYLYCLNCGSVN</sequence>
<dbReference type="PANTHER" id="PTHR33209">
    <property type="entry name" value="PROTEASE 4"/>
    <property type="match status" value="1"/>
</dbReference>
<evidence type="ECO:0000313" key="11">
    <source>
        <dbReference type="Proteomes" id="UP000019091"/>
    </source>
</evidence>
<evidence type="ECO:0000256" key="4">
    <source>
        <dbReference type="ARBA" id="ARBA00022801"/>
    </source>
</evidence>
<dbReference type="GO" id="GO:0006465">
    <property type="term" value="P:signal peptide processing"/>
    <property type="evidence" value="ECO:0007669"/>
    <property type="project" value="InterPro"/>
</dbReference>
<dbReference type="InterPro" id="IPR047217">
    <property type="entry name" value="S49_SppA_67K_type_N"/>
</dbReference>
<dbReference type="CDD" id="cd07018">
    <property type="entry name" value="S49_SppA_67K_type"/>
    <property type="match status" value="1"/>
</dbReference>
<dbReference type="NCBIfam" id="TIGR00706">
    <property type="entry name" value="SppA_dom"/>
    <property type="match status" value="1"/>
</dbReference>
<dbReference type="Gene3D" id="3.90.226.10">
    <property type="entry name" value="2-enoyl-CoA Hydratase, Chain A, domain 1"/>
    <property type="match status" value="3"/>
</dbReference>
<dbReference type="EMBL" id="CP006954">
    <property type="protein sequence ID" value="AHG82237.1"/>
    <property type="molecule type" value="Genomic_DNA"/>
</dbReference>
<keyword evidence="4" id="KW-0378">Hydrolase</keyword>
<keyword evidence="5" id="KW-0720">Serine protease</keyword>
<dbReference type="GO" id="GO:0016020">
    <property type="term" value="C:membrane"/>
    <property type="evidence" value="ECO:0007669"/>
    <property type="project" value="UniProtKB-SubCell"/>
</dbReference>